<dbReference type="EMBL" id="VCIZ01000012">
    <property type="protein sequence ID" value="TSP10986.1"/>
    <property type="molecule type" value="Genomic_DNA"/>
</dbReference>
<dbReference type="Proteomes" id="UP000318943">
    <property type="component" value="Unassembled WGS sequence"/>
</dbReference>
<comment type="caution">
    <text evidence="1">The sequence shown here is derived from an EMBL/GenBank/DDBJ whole genome shotgun (WGS) entry which is preliminary data.</text>
</comment>
<reference evidence="1 2" key="1">
    <citation type="submission" date="2019-05" db="EMBL/GenBank/DDBJ databases">
        <title>Whole genome sequence analysis of Cupriavidus campinensis S14E4C strain.</title>
        <authorList>
            <person name="Abbaszade G."/>
            <person name="Szabo A."/>
            <person name="Toumi M."/>
            <person name="Toth E."/>
        </authorList>
    </citation>
    <scope>NUCLEOTIDE SEQUENCE [LARGE SCALE GENOMIC DNA]</scope>
    <source>
        <strain evidence="1 2">S14E4C</strain>
    </source>
</reference>
<protein>
    <recommendedName>
        <fullName evidence="3">CopG-like ribbon-helix-helix domain-containing protein</fullName>
    </recommendedName>
</protein>
<evidence type="ECO:0000313" key="1">
    <source>
        <dbReference type="EMBL" id="TSP10986.1"/>
    </source>
</evidence>
<sequence>MNEAKEQKHPVLIRLPLPIVDWLFSESIQMTEKQRVQISVPALIVTLLLDQGDVAGEDFSERAALPGEKKSVLVRVPVSLHESLFSESVEVAKQRRVRTSVPSLVVEKLTRLYLQGHTQDQPGAVG</sequence>
<organism evidence="1 2">
    <name type="scientific">Cupriavidus campinensis</name>
    <dbReference type="NCBI Taxonomy" id="151783"/>
    <lineage>
        <taxon>Bacteria</taxon>
        <taxon>Pseudomonadati</taxon>
        <taxon>Pseudomonadota</taxon>
        <taxon>Betaproteobacteria</taxon>
        <taxon>Burkholderiales</taxon>
        <taxon>Burkholderiaceae</taxon>
        <taxon>Cupriavidus</taxon>
    </lineage>
</organism>
<evidence type="ECO:0000313" key="2">
    <source>
        <dbReference type="Proteomes" id="UP000318943"/>
    </source>
</evidence>
<name>A0ABY3EJ81_9BURK</name>
<gene>
    <name evidence="1" type="ORF">FGG12_19170</name>
</gene>
<keyword evidence="2" id="KW-1185">Reference proteome</keyword>
<accession>A0ABY3EJ81</accession>
<proteinExistence type="predicted"/>
<evidence type="ECO:0008006" key="3">
    <source>
        <dbReference type="Google" id="ProtNLM"/>
    </source>
</evidence>
<dbReference type="RefSeq" id="WP_144200142.1">
    <property type="nucleotide sequence ID" value="NZ_CAJPVH010000008.1"/>
</dbReference>